<evidence type="ECO:0000256" key="3">
    <source>
        <dbReference type="ARBA" id="ARBA00009699"/>
    </source>
</evidence>
<dbReference type="PIRSF" id="PIRSF016302">
    <property type="entry name" value="Man_a_manosd"/>
    <property type="match status" value="1"/>
</dbReference>
<keyword evidence="10" id="KW-0961">Cell wall biogenesis/degradation</keyword>
<dbReference type="InterPro" id="IPR008928">
    <property type="entry name" value="6-hairpin_glycosidase_sf"/>
</dbReference>
<dbReference type="SUPFAM" id="SSF48208">
    <property type="entry name" value="Six-hairpin glycosidases"/>
    <property type="match status" value="1"/>
</dbReference>
<evidence type="ECO:0000256" key="2">
    <source>
        <dbReference type="ARBA" id="ARBA00004308"/>
    </source>
</evidence>
<evidence type="ECO:0000256" key="8">
    <source>
        <dbReference type="ARBA" id="ARBA00023180"/>
    </source>
</evidence>
<evidence type="ECO:0000256" key="7">
    <source>
        <dbReference type="ARBA" id="ARBA00023136"/>
    </source>
</evidence>
<evidence type="ECO:0000256" key="6">
    <source>
        <dbReference type="ARBA" id="ARBA00022801"/>
    </source>
</evidence>
<accession>A0AAV5QZU4</accession>
<dbReference type="GO" id="GO:0012505">
    <property type="term" value="C:endomembrane system"/>
    <property type="evidence" value="ECO:0007669"/>
    <property type="project" value="UniProtKB-SubCell"/>
</dbReference>
<dbReference type="Pfam" id="PF03663">
    <property type="entry name" value="Glyco_hydro_76"/>
    <property type="match status" value="1"/>
</dbReference>
<evidence type="ECO:0000256" key="1">
    <source>
        <dbReference type="ARBA" id="ARBA00001452"/>
    </source>
</evidence>
<comment type="similarity">
    <text evidence="3 11">Belongs to the glycosyl hydrolase 76 family.</text>
</comment>
<feature type="signal peptide" evidence="12">
    <location>
        <begin position="1"/>
        <end position="22"/>
    </location>
</feature>
<keyword evidence="14" id="KW-1185">Reference proteome</keyword>
<comment type="subcellular location">
    <subcellularLocation>
        <location evidence="2">Endomembrane system</location>
    </subcellularLocation>
</comment>
<dbReference type="InterPro" id="IPR005198">
    <property type="entry name" value="Glyco_hydro_76"/>
</dbReference>
<keyword evidence="8" id="KW-0325">Glycoprotein</keyword>
<keyword evidence="5 12" id="KW-0732">Signal</keyword>
<gene>
    <name evidence="13" type="ORF">DAPK24_008530</name>
</gene>
<keyword evidence="7" id="KW-0472">Membrane</keyword>
<comment type="catalytic activity">
    <reaction evidence="1 11">
        <text>Random hydrolysis of (1-&gt;6)-alpha-D-mannosidic linkages in unbranched (1-&gt;6)-mannans.</text>
        <dbReference type="EC" id="3.2.1.101"/>
    </reaction>
</comment>
<protein>
    <recommendedName>
        <fullName evidence="4 11">Mannan endo-1,6-alpha-mannosidase</fullName>
        <ecNumber evidence="4 11">3.2.1.101</ecNumber>
    </recommendedName>
</protein>
<evidence type="ECO:0000256" key="5">
    <source>
        <dbReference type="ARBA" id="ARBA00022729"/>
    </source>
</evidence>
<dbReference type="InterPro" id="IPR014480">
    <property type="entry name" value="Mannan-1_6-alpha_mannosidase"/>
</dbReference>
<dbReference type="GO" id="GO:0071555">
    <property type="term" value="P:cell wall organization"/>
    <property type="evidence" value="ECO:0007669"/>
    <property type="project" value="UniProtKB-KW"/>
</dbReference>
<dbReference type="GO" id="GO:0016052">
    <property type="term" value="P:carbohydrate catabolic process"/>
    <property type="evidence" value="ECO:0007669"/>
    <property type="project" value="InterPro"/>
</dbReference>
<dbReference type="EC" id="3.2.1.101" evidence="4 11"/>
<dbReference type="PANTHER" id="PTHR12145">
    <property type="entry name" value="MANNAN ENDO-1,6-ALPHA-MANNOSIDASE DCW1"/>
    <property type="match status" value="1"/>
</dbReference>
<dbReference type="PANTHER" id="PTHR12145:SF36">
    <property type="entry name" value="MANNAN ENDO-1,6-ALPHA-MANNOSIDASE DCW1"/>
    <property type="match status" value="1"/>
</dbReference>
<comment type="caution">
    <text evidence="13">The sequence shown here is derived from an EMBL/GenBank/DDBJ whole genome shotgun (WGS) entry which is preliminary data.</text>
</comment>
<sequence>MKFSKTHITTTLITSFALLTNAIDLEIGNKDSVCNAATDITKGIMDYYLGIRENGTIGMFQQPYYWWESGLAFGGMIDTWKFCNNDTYVSIIQDAINAQKGPHNDFTDVTNQTDVEANDDQLFWGFTVMEAAERDFPNNNDNDPSYAQMALDVYNSMAPRWDSDNCGGGLRWQILSNMSGWDYKSTIATSGVYALAGRLARYTNNDDFIKSADRILRWMKQSMFVYQKDDQDFYTVNDGAEIENGSCAVVNGAVWSYNFATMIMGTAYLYNTTNGDSKWGNELDKFIGGVEHYMLNTTGNNVLFEYQCDQWNRCNNDQRAFRAIVARVLGNVVQLAPNTGYASRAMKIINDSAEGAAQACSGGSDGKTCGINWGVNGWDGMYGLGEQIAALEVIQNTLIEQVPAPCTEDTCGEDVDDDDNISTIPVPTSTRVFTDVHTKTHVETVTISTIDEVFYTGN</sequence>
<dbReference type="AlphaFoldDB" id="A0AAV5QZU4"/>
<evidence type="ECO:0000313" key="13">
    <source>
        <dbReference type="EMBL" id="GMM44278.1"/>
    </source>
</evidence>
<keyword evidence="6 11" id="KW-0378">Hydrolase</keyword>
<evidence type="ECO:0000256" key="12">
    <source>
        <dbReference type="SAM" id="SignalP"/>
    </source>
</evidence>
<name>A0AAV5QZU4_PICKL</name>
<evidence type="ECO:0000313" key="14">
    <source>
        <dbReference type="Proteomes" id="UP001378960"/>
    </source>
</evidence>
<dbReference type="GO" id="GO:0007117">
    <property type="term" value="P:budding cell bud growth"/>
    <property type="evidence" value="ECO:0007669"/>
    <property type="project" value="TreeGrafter"/>
</dbReference>
<feature type="chain" id="PRO_5043809007" description="Mannan endo-1,6-alpha-mannosidase" evidence="12">
    <location>
        <begin position="23"/>
        <end position="458"/>
    </location>
</feature>
<dbReference type="FunFam" id="1.50.10.20:FF:000006">
    <property type="entry name" value="Mannan endo-1,6-alpha-mannosidase"/>
    <property type="match status" value="1"/>
</dbReference>
<dbReference type="EMBL" id="BTGB01000001">
    <property type="protein sequence ID" value="GMM44278.1"/>
    <property type="molecule type" value="Genomic_DNA"/>
</dbReference>
<dbReference type="GO" id="GO:0009272">
    <property type="term" value="P:fungal-type cell wall biogenesis"/>
    <property type="evidence" value="ECO:0007669"/>
    <property type="project" value="UniProtKB-ARBA"/>
</dbReference>
<proteinExistence type="inferred from homology"/>
<organism evidence="13 14">
    <name type="scientific">Pichia kluyveri</name>
    <name type="common">Yeast</name>
    <dbReference type="NCBI Taxonomy" id="36015"/>
    <lineage>
        <taxon>Eukaryota</taxon>
        <taxon>Fungi</taxon>
        <taxon>Dikarya</taxon>
        <taxon>Ascomycota</taxon>
        <taxon>Saccharomycotina</taxon>
        <taxon>Pichiomycetes</taxon>
        <taxon>Pichiales</taxon>
        <taxon>Pichiaceae</taxon>
        <taxon>Pichia</taxon>
    </lineage>
</organism>
<keyword evidence="9 11" id="KW-0326">Glycosidase</keyword>
<evidence type="ECO:0000256" key="10">
    <source>
        <dbReference type="ARBA" id="ARBA00023316"/>
    </source>
</evidence>
<evidence type="ECO:0000256" key="9">
    <source>
        <dbReference type="ARBA" id="ARBA00023295"/>
    </source>
</evidence>
<dbReference type="Gene3D" id="1.50.10.20">
    <property type="match status" value="1"/>
</dbReference>
<evidence type="ECO:0000256" key="11">
    <source>
        <dbReference type="PIRNR" id="PIRNR016302"/>
    </source>
</evidence>
<dbReference type="GO" id="GO:0008496">
    <property type="term" value="F:mannan endo-1,6-alpha-mannosidase activity"/>
    <property type="evidence" value="ECO:0007669"/>
    <property type="project" value="UniProtKB-UniRule"/>
</dbReference>
<dbReference type="Proteomes" id="UP001378960">
    <property type="component" value="Unassembled WGS sequence"/>
</dbReference>
<evidence type="ECO:0000256" key="4">
    <source>
        <dbReference type="ARBA" id="ARBA00012350"/>
    </source>
</evidence>
<reference evidence="13 14" key="1">
    <citation type="journal article" date="2023" name="Elife">
        <title>Identification of key yeast species and microbe-microbe interactions impacting larval growth of Drosophila in the wild.</title>
        <authorList>
            <person name="Mure A."/>
            <person name="Sugiura Y."/>
            <person name="Maeda R."/>
            <person name="Honda K."/>
            <person name="Sakurai N."/>
            <person name="Takahashi Y."/>
            <person name="Watada M."/>
            <person name="Katoh T."/>
            <person name="Gotoh A."/>
            <person name="Gotoh Y."/>
            <person name="Taniguchi I."/>
            <person name="Nakamura K."/>
            <person name="Hayashi T."/>
            <person name="Katayama T."/>
            <person name="Uemura T."/>
            <person name="Hattori Y."/>
        </authorList>
    </citation>
    <scope>NUCLEOTIDE SEQUENCE [LARGE SCALE GENOMIC DNA]</scope>
    <source>
        <strain evidence="13 14">PK-24</strain>
    </source>
</reference>